<proteinExistence type="predicted"/>
<comment type="caution">
    <text evidence="1">The sequence shown here is derived from an EMBL/GenBank/DDBJ whole genome shotgun (WGS) entry which is preliminary data.</text>
</comment>
<gene>
    <name evidence="1" type="ORF">H9Q08_12710</name>
</gene>
<protein>
    <submittedName>
        <fullName evidence="1">Uncharacterized protein</fullName>
    </submittedName>
</protein>
<name>A0ABS9C7A3_9FLAO</name>
<evidence type="ECO:0000313" key="1">
    <source>
        <dbReference type="EMBL" id="MCF2220163.1"/>
    </source>
</evidence>
<keyword evidence="2" id="KW-1185">Reference proteome</keyword>
<dbReference type="RefSeq" id="WP_235131645.1">
    <property type="nucleotide sequence ID" value="NZ_JACSGT010000001.1"/>
</dbReference>
<accession>A0ABS9C7A3</accession>
<dbReference type="Proteomes" id="UP001430374">
    <property type="component" value="Unassembled WGS sequence"/>
</dbReference>
<organism evidence="1 2">
    <name type="scientific">Chryseobacterium indicum</name>
    <dbReference type="NCBI Taxonomy" id="2766954"/>
    <lineage>
        <taxon>Bacteria</taxon>
        <taxon>Pseudomonadati</taxon>
        <taxon>Bacteroidota</taxon>
        <taxon>Flavobacteriia</taxon>
        <taxon>Flavobacteriales</taxon>
        <taxon>Weeksellaceae</taxon>
        <taxon>Chryseobacterium group</taxon>
        <taxon>Chryseobacterium</taxon>
    </lineage>
</organism>
<dbReference type="EMBL" id="JACSGT010000001">
    <property type="protein sequence ID" value="MCF2220163.1"/>
    <property type="molecule type" value="Genomic_DNA"/>
</dbReference>
<sequence>MKKIFLFTILIICIYSCRAVQTKIFQKEITLEKHYQDLLQQNKIGINPVIILPNRQAKKYSDLTSYEKHISFIPYFSFIEKGVKHLDDYTSEGSINGIIMTNNAPCCGGGRRHKNVFIINNTKTASFNLSETIGKNKSVRFYAKIYCRRKVNL</sequence>
<evidence type="ECO:0000313" key="2">
    <source>
        <dbReference type="Proteomes" id="UP001430374"/>
    </source>
</evidence>
<reference evidence="1" key="1">
    <citation type="submission" date="2021-08" db="EMBL/GenBank/DDBJ databases">
        <title>Complete genome sequence of Chryseobacterium sp strain PS-8.</title>
        <authorList>
            <person name="Das S.K."/>
        </authorList>
    </citation>
    <scope>NUCLEOTIDE SEQUENCE</scope>
    <source>
        <strain evidence="1">PS-8</strain>
    </source>
</reference>